<comment type="caution">
    <text evidence="2">The sequence shown here is derived from an EMBL/GenBank/DDBJ whole genome shotgun (WGS) entry which is preliminary data.</text>
</comment>
<reference evidence="2 3" key="1">
    <citation type="submission" date="2019-05" db="EMBL/GenBank/DDBJ databases">
        <title>Another draft genome of Portunus trituberculatus and its Hox gene families provides insights of decapod evolution.</title>
        <authorList>
            <person name="Jeong J.-H."/>
            <person name="Song I."/>
            <person name="Kim S."/>
            <person name="Choi T."/>
            <person name="Kim D."/>
            <person name="Ryu S."/>
            <person name="Kim W."/>
        </authorList>
    </citation>
    <scope>NUCLEOTIDE SEQUENCE [LARGE SCALE GENOMIC DNA]</scope>
    <source>
        <tissue evidence="2">Muscle</tissue>
    </source>
</reference>
<keyword evidence="3" id="KW-1185">Reference proteome</keyword>
<evidence type="ECO:0000313" key="3">
    <source>
        <dbReference type="Proteomes" id="UP000324222"/>
    </source>
</evidence>
<name>A0A5B7JMG4_PORTR</name>
<dbReference type="AlphaFoldDB" id="A0A5B7JMG4"/>
<evidence type="ECO:0000256" key="1">
    <source>
        <dbReference type="SAM" id="MobiDB-lite"/>
    </source>
</evidence>
<dbReference type="Proteomes" id="UP000324222">
    <property type="component" value="Unassembled WGS sequence"/>
</dbReference>
<evidence type="ECO:0000313" key="2">
    <source>
        <dbReference type="EMBL" id="MPC96009.1"/>
    </source>
</evidence>
<accession>A0A5B7JMG4</accession>
<sequence length="107" mass="12374">MSTARPDCRHNSLLVMLKIKNNFSLIRQTYLNIAAALPGRSNWLPPLRPGQKLIPLGRDQPGGGLARQRRRRRRYGDGGDGGGEGKRKIHKNFMFFWVYDNRTRERK</sequence>
<proteinExistence type="predicted"/>
<feature type="region of interest" description="Disordered" evidence="1">
    <location>
        <begin position="51"/>
        <end position="87"/>
    </location>
</feature>
<gene>
    <name evidence="2" type="ORF">E2C01_091243</name>
</gene>
<protein>
    <submittedName>
        <fullName evidence="2">Uncharacterized protein</fullName>
    </submittedName>
</protein>
<organism evidence="2 3">
    <name type="scientific">Portunus trituberculatus</name>
    <name type="common">Swimming crab</name>
    <name type="synonym">Neptunus trituberculatus</name>
    <dbReference type="NCBI Taxonomy" id="210409"/>
    <lineage>
        <taxon>Eukaryota</taxon>
        <taxon>Metazoa</taxon>
        <taxon>Ecdysozoa</taxon>
        <taxon>Arthropoda</taxon>
        <taxon>Crustacea</taxon>
        <taxon>Multicrustacea</taxon>
        <taxon>Malacostraca</taxon>
        <taxon>Eumalacostraca</taxon>
        <taxon>Eucarida</taxon>
        <taxon>Decapoda</taxon>
        <taxon>Pleocyemata</taxon>
        <taxon>Brachyura</taxon>
        <taxon>Eubrachyura</taxon>
        <taxon>Portunoidea</taxon>
        <taxon>Portunidae</taxon>
        <taxon>Portuninae</taxon>
        <taxon>Portunus</taxon>
    </lineage>
</organism>
<dbReference type="EMBL" id="VSRR010104273">
    <property type="protein sequence ID" value="MPC96009.1"/>
    <property type="molecule type" value="Genomic_DNA"/>
</dbReference>